<organism evidence="8 9">
    <name type="scientific">Saponaria officinalis</name>
    <name type="common">Common soapwort</name>
    <name type="synonym">Lychnis saponaria</name>
    <dbReference type="NCBI Taxonomy" id="3572"/>
    <lineage>
        <taxon>Eukaryota</taxon>
        <taxon>Viridiplantae</taxon>
        <taxon>Streptophyta</taxon>
        <taxon>Embryophyta</taxon>
        <taxon>Tracheophyta</taxon>
        <taxon>Spermatophyta</taxon>
        <taxon>Magnoliopsida</taxon>
        <taxon>eudicotyledons</taxon>
        <taxon>Gunneridae</taxon>
        <taxon>Pentapetalae</taxon>
        <taxon>Caryophyllales</taxon>
        <taxon>Caryophyllaceae</taxon>
        <taxon>Caryophylleae</taxon>
        <taxon>Saponaria</taxon>
    </lineage>
</organism>
<dbReference type="InterPro" id="IPR021109">
    <property type="entry name" value="Peptidase_aspartic_dom_sf"/>
</dbReference>
<feature type="domain" description="Peptidase A1" evidence="7">
    <location>
        <begin position="94"/>
        <end position="457"/>
    </location>
</feature>
<dbReference type="SUPFAM" id="SSF50630">
    <property type="entry name" value="Acid proteases"/>
    <property type="match status" value="1"/>
</dbReference>
<dbReference type="InterPro" id="IPR033121">
    <property type="entry name" value="PEPTIDASE_A1"/>
</dbReference>
<dbReference type="InterPro" id="IPR032861">
    <property type="entry name" value="TAXi_N"/>
</dbReference>
<feature type="chain" id="PRO_5043553461" description="Peptidase A1 domain-containing protein" evidence="6">
    <location>
        <begin position="20"/>
        <end position="466"/>
    </location>
</feature>
<dbReference type="Gene3D" id="2.40.70.10">
    <property type="entry name" value="Acid Proteases"/>
    <property type="match status" value="2"/>
</dbReference>
<evidence type="ECO:0000313" key="8">
    <source>
        <dbReference type="EMBL" id="KAK9735334.1"/>
    </source>
</evidence>
<dbReference type="Proteomes" id="UP001443914">
    <property type="component" value="Unassembled WGS sequence"/>
</dbReference>
<keyword evidence="5" id="KW-0325">Glycoprotein</keyword>
<dbReference type="PANTHER" id="PTHR47967:SF128">
    <property type="entry name" value="ASPARTIC PROTEINASE CDR1-LIKE"/>
    <property type="match status" value="1"/>
</dbReference>
<dbReference type="GO" id="GO:0005576">
    <property type="term" value="C:extracellular region"/>
    <property type="evidence" value="ECO:0007669"/>
    <property type="project" value="TreeGrafter"/>
</dbReference>
<dbReference type="Pfam" id="PF14543">
    <property type="entry name" value="TAXi_N"/>
    <property type="match status" value="1"/>
</dbReference>
<keyword evidence="3" id="KW-0064">Aspartyl protease</keyword>
<evidence type="ECO:0000256" key="1">
    <source>
        <dbReference type="ARBA" id="ARBA00007447"/>
    </source>
</evidence>
<evidence type="ECO:0000256" key="2">
    <source>
        <dbReference type="ARBA" id="ARBA00022670"/>
    </source>
</evidence>
<dbReference type="InterPro" id="IPR051708">
    <property type="entry name" value="Plant_Aspart_Prot_A1"/>
</dbReference>
<evidence type="ECO:0000256" key="3">
    <source>
        <dbReference type="ARBA" id="ARBA00022750"/>
    </source>
</evidence>
<evidence type="ECO:0000256" key="5">
    <source>
        <dbReference type="ARBA" id="ARBA00023180"/>
    </source>
</evidence>
<dbReference type="PROSITE" id="PS51767">
    <property type="entry name" value="PEPTIDASE_A1"/>
    <property type="match status" value="1"/>
</dbReference>
<comment type="caution">
    <text evidence="8">The sequence shown here is derived from an EMBL/GenBank/DDBJ whole genome shotgun (WGS) entry which is preliminary data.</text>
</comment>
<gene>
    <name evidence="8" type="ORF">RND81_04G199200</name>
</gene>
<dbReference type="Pfam" id="PF14541">
    <property type="entry name" value="TAXi_C"/>
    <property type="match status" value="1"/>
</dbReference>
<name>A0AAW1LG81_SAPOF</name>
<feature type="signal peptide" evidence="6">
    <location>
        <begin position="1"/>
        <end position="19"/>
    </location>
</feature>
<keyword evidence="2" id="KW-0645">Protease</keyword>
<dbReference type="AlphaFoldDB" id="A0AAW1LG81"/>
<protein>
    <recommendedName>
        <fullName evidence="7">Peptidase A1 domain-containing protein</fullName>
    </recommendedName>
</protein>
<keyword evidence="6" id="KW-0732">Signal</keyword>
<dbReference type="GO" id="GO:0004190">
    <property type="term" value="F:aspartic-type endopeptidase activity"/>
    <property type="evidence" value="ECO:0007669"/>
    <property type="project" value="UniProtKB-KW"/>
</dbReference>
<evidence type="ECO:0000256" key="6">
    <source>
        <dbReference type="SAM" id="SignalP"/>
    </source>
</evidence>
<dbReference type="PANTHER" id="PTHR47967">
    <property type="entry name" value="OS07G0603500 PROTEIN-RELATED"/>
    <property type="match status" value="1"/>
</dbReference>
<reference evidence="8" key="1">
    <citation type="submission" date="2024-03" db="EMBL/GenBank/DDBJ databases">
        <title>WGS assembly of Saponaria officinalis var. Norfolk2.</title>
        <authorList>
            <person name="Jenkins J."/>
            <person name="Shu S."/>
            <person name="Grimwood J."/>
            <person name="Barry K."/>
            <person name="Goodstein D."/>
            <person name="Schmutz J."/>
            <person name="Leebens-Mack J."/>
            <person name="Osbourn A."/>
        </authorList>
    </citation>
    <scope>NUCLEOTIDE SEQUENCE [LARGE SCALE GENOMIC DNA]</scope>
    <source>
        <strain evidence="8">JIC</strain>
    </source>
</reference>
<keyword evidence="9" id="KW-1185">Reference proteome</keyword>
<accession>A0AAW1LG81</accession>
<evidence type="ECO:0000313" key="9">
    <source>
        <dbReference type="Proteomes" id="UP001443914"/>
    </source>
</evidence>
<evidence type="ECO:0000256" key="4">
    <source>
        <dbReference type="ARBA" id="ARBA00022801"/>
    </source>
</evidence>
<sequence>MSKTIFILFYFIIVTLLISDTNEFSIKMIPINSPHLKIIPSNLTIHQHHQLLANISMSRVLKYRNDSNGLGLNQIKSTVYAQKTSYYVTQVHLEQGRSPQGISIYSTYLLLDTACFDTWLQCDGCNPCIEVAGSNFNQSKSASFRGVAADDIICLLTSGFDVNGVCGYTSYYAGMKSRTTGILGRNTFYFMNPRTNSFETYPNYVFGCGLRNENFVFGENKGPRNLIAGIFGLAVGPRSFITQLEAYTRSRFAYCLPLATPEGVAESTLYFGSDAQISGDGMTTRVQRISMFTKRVYHLYLIGISVDGNRVQINPSIFTLDEIGLTRGFFIDSGTPYTTLARSAYNPLRSAMVKYFLDNYGWKPKKPTPENVLDLCYRFYPKEGQSFPKVTFHFFLMNHPMEVDMELKPSNVFAAVEGGFCMMIISTNDPGPSIFGAFQQSNIKFLFDVKNNYLYFVPEDCLEDVN</sequence>
<dbReference type="EMBL" id="JBDFQZ010000004">
    <property type="protein sequence ID" value="KAK9735334.1"/>
    <property type="molecule type" value="Genomic_DNA"/>
</dbReference>
<proteinExistence type="inferred from homology"/>
<dbReference type="InterPro" id="IPR034161">
    <property type="entry name" value="Pepsin-like_plant"/>
</dbReference>
<dbReference type="CDD" id="cd05476">
    <property type="entry name" value="pepsin_A_like_plant"/>
    <property type="match status" value="1"/>
</dbReference>
<dbReference type="InterPro" id="IPR032799">
    <property type="entry name" value="TAXi_C"/>
</dbReference>
<dbReference type="GO" id="GO:0006508">
    <property type="term" value="P:proteolysis"/>
    <property type="evidence" value="ECO:0007669"/>
    <property type="project" value="UniProtKB-KW"/>
</dbReference>
<keyword evidence="4" id="KW-0378">Hydrolase</keyword>
<evidence type="ECO:0000259" key="7">
    <source>
        <dbReference type="PROSITE" id="PS51767"/>
    </source>
</evidence>
<comment type="similarity">
    <text evidence="1">Belongs to the peptidase A1 family.</text>
</comment>